<dbReference type="Gene3D" id="2.60.120.590">
    <property type="entry name" value="Alpha-ketoglutarate-dependent dioxygenase AlkB-like"/>
    <property type="match status" value="1"/>
</dbReference>
<dbReference type="GO" id="GO:0006631">
    <property type="term" value="P:fatty acid metabolic process"/>
    <property type="evidence" value="ECO:0007669"/>
    <property type="project" value="TreeGrafter"/>
</dbReference>
<dbReference type="InterPro" id="IPR032870">
    <property type="entry name" value="ALKBH7-like"/>
</dbReference>
<keyword evidence="3" id="KW-1185">Reference proteome</keyword>
<gene>
    <name evidence="2" type="primary">ALKBH7</name>
    <name evidence="2" type="ORF">G0U57_010538</name>
</gene>
<dbReference type="AlphaFoldDB" id="A0A8T1T8B9"/>
<organism evidence="2 3">
    <name type="scientific">Chelydra serpentina</name>
    <name type="common">Snapping turtle</name>
    <name type="synonym">Testudo serpentina</name>
    <dbReference type="NCBI Taxonomy" id="8475"/>
    <lineage>
        <taxon>Eukaryota</taxon>
        <taxon>Metazoa</taxon>
        <taxon>Chordata</taxon>
        <taxon>Craniata</taxon>
        <taxon>Vertebrata</taxon>
        <taxon>Euteleostomi</taxon>
        <taxon>Archelosauria</taxon>
        <taxon>Testudinata</taxon>
        <taxon>Testudines</taxon>
        <taxon>Cryptodira</taxon>
        <taxon>Durocryptodira</taxon>
        <taxon>Americhelydia</taxon>
        <taxon>Chelydroidea</taxon>
        <taxon>Chelydridae</taxon>
        <taxon>Chelydra</taxon>
    </lineage>
</organism>
<dbReference type="InterPro" id="IPR037151">
    <property type="entry name" value="AlkB-like_sf"/>
</dbReference>
<accession>A0A8T1T8B9</accession>
<dbReference type="PANTHER" id="PTHR21052:SF0">
    <property type="entry name" value="ALPHA-KETOGLUTARATE-DEPENDENT DIOXYGENASE ALKB HOMOLOG 7, MITOCHONDRIAL"/>
    <property type="match status" value="1"/>
</dbReference>
<comment type="cofactor">
    <cofactor evidence="1">
        <name>Fe(2+)</name>
        <dbReference type="ChEBI" id="CHEBI:29033"/>
    </cofactor>
</comment>
<dbReference type="GO" id="GO:0006974">
    <property type="term" value="P:DNA damage response"/>
    <property type="evidence" value="ECO:0007669"/>
    <property type="project" value="InterPro"/>
</dbReference>
<dbReference type="OrthoDB" id="28127at2759"/>
<dbReference type="PANTHER" id="PTHR21052">
    <property type="entry name" value="SPERMATOGENESIS ASSOCIATED 11-RELATED"/>
    <property type="match status" value="1"/>
</dbReference>
<evidence type="ECO:0000313" key="2">
    <source>
        <dbReference type="EMBL" id="KAG6937187.1"/>
    </source>
</evidence>
<dbReference type="Proteomes" id="UP000765507">
    <property type="component" value="Unassembled WGS sequence"/>
</dbReference>
<name>A0A8T1T8B9_CHESE</name>
<reference evidence="2 3" key="1">
    <citation type="journal article" date="2020" name="G3 (Bethesda)">
        <title>Draft Genome of the Common Snapping Turtle, Chelydra serpentina, a Model for Phenotypic Plasticity in Reptiles.</title>
        <authorList>
            <person name="Das D."/>
            <person name="Singh S.K."/>
            <person name="Bierstedt J."/>
            <person name="Erickson A."/>
            <person name="Galli G.L.J."/>
            <person name="Crossley D.A. 2nd"/>
            <person name="Rhen T."/>
        </authorList>
    </citation>
    <scope>NUCLEOTIDE SEQUENCE [LARGE SCALE GENOMIC DNA]</scope>
    <source>
        <strain evidence="2">KW</strain>
    </source>
</reference>
<protein>
    <submittedName>
        <fullName evidence="2">AlkB -like protein 7</fullName>
    </submittedName>
</protein>
<dbReference type="GO" id="GO:0005759">
    <property type="term" value="C:mitochondrial matrix"/>
    <property type="evidence" value="ECO:0007669"/>
    <property type="project" value="TreeGrafter"/>
</dbReference>
<evidence type="ECO:0000256" key="1">
    <source>
        <dbReference type="ARBA" id="ARBA00001954"/>
    </source>
</evidence>
<evidence type="ECO:0000313" key="3">
    <source>
        <dbReference type="Proteomes" id="UP000765507"/>
    </source>
</evidence>
<comment type="caution">
    <text evidence="2">The sequence shown here is derived from an EMBL/GenBank/DDBJ whole genome shotgun (WGS) entry which is preliminary data.</text>
</comment>
<dbReference type="EMBL" id="JAHGAV010000027">
    <property type="protein sequence ID" value="KAG6937187.1"/>
    <property type="molecule type" value="Genomic_DNA"/>
</dbReference>
<sequence length="58" mass="6792">MDLLLPRRSLYVLRGAAHYEFTHESLKDEESFFGGQKIPRERRISVIHRNLPALSALR</sequence>
<proteinExistence type="predicted"/>